<proteinExistence type="inferred from homology"/>
<evidence type="ECO:0000256" key="2">
    <source>
        <dbReference type="ARBA" id="ARBA00009360"/>
    </source>
</evidence>
<dbReference type="AlphaFoldDB" id="A0A168LHC4"/>
<organism evidence="9">
    <name type="scientific">Absidia glauca</name>
    <name type="common">Pin mould</name>
    <dbReference type="NCBI Taxonomy" id="4829"/>
    <lineage>
        <taxon>Eukaryota</taxon>
        <taxon>Fungi</taxon>
        <taxon>Fungi incertae sedis</taxon>
        <taxon>Mucoromycota</taxon>
        <taxon>Mucoromycotina</taxon>
        <taxon>Mucoromycetes</taxon>
        <taxon>Mucorales</taxon>
        <taxon>Cunninghamellaceae</taxon>
        <taxon>Absidia</taxon>
    </lineage>
</organism>
<dbReference type="EMBL" id="LT551273">
    <property type="protein sequence ID" value="SAL96786.1"/>
    <property type="molecule type" value="Genomic_DNA"/>
</dbReference>
<comment type="similarity">
    <text evidence="2">Belongs to the mitochondrion-specific ribosomal protein mL40 family.</text>
</comment>
<dbReference type="PANTHER" id="PTHR39150">
    <property type="entry name" value="54S RIBOSOMAL PROTEIN L28, MITOCHONDRIAL"/>
    <property type="match status" value="1"/>
</dbReference>
<keyword evidence="6" id="KW-0687">Ribonucleoprotein</keyword>
<evidence type="ECO:0000313" key="9">
    <source>
        <dbReference type="EMBL" id="SAL96786.1"/>
    </source>
</evidence>
<keyword evidence="10" id="KW-1185">Reference proteome</keyword>
<evidence type="ECO:0000256" key="8">
    <source>
        <dbReference type="SAM" id="MobiDB-lite"/>
    </source>
</evidence>
<evidence type="ECO:0000256" key="3">
    <source>
        <dbReference type="ARBA" id="ARBA00022946"/>
    </source>
</evidence>
<evidence type="ECO:0000256" key="1">
    <source>
        <dbReference type="ARBA" id="ARBA00004173"/>
    </source>
</evidence>
<dbReference type="InParanoid" id="A0A168LHC4"/>
<evidence type="ECO:0000313" key="10">
    <source>
        <dbReference type="Proteomes" id="UP000078561"/>
    </source>
</evidence>
<dbReference type="InterPro" id="IPR042831">
    <property type="entry name" value="Ribosomal_mL40_fung"/>
</dbReference>
<dbReference type="FunCoup" id="A0A168LHC4">
    <property type="interactions" value="11"/>
</dbReference>
<dbReference type="STRING" id="4829.A0A168LHC4"/>
<feature type="region of interest" description="Disordered" evidence="8">
    <location>
        <begin position="133"/>
        <end position="154"/>
    </location>
</feature>
<dbReference type="Proteomes" id="UP000078561">
    <property type="component" value="Unassembled WGS sequence"/>
</dbReference>
<dbReference type="GO" id="GO:0032543">
    <property type="term" value="P:mitochondrial translation"/>
    <property type="evidence" value="ECO:0007669"/>
    <property type="project" value="InterPro"/>
</dbReference>
<comment type="subcellular location">
    <subcellularLocation>
        <location evidence="1">Mitochondrion</location>
    </subcellularLocation>
</comment>
<dbReference type="GO" id="GO:0005840">
    <property type="term" value="C:ribosome"/>
    <property type="evidence" value="ECO:0007669"/>
    <property type="project" value="UniProtKB-KW"/>
</dbReference>
<dbReference type="OrthoDB" id="2098203at2759"/>
<name>A0A168LHC4_ABSGL</name>
<dbReference type="GO" id="GO:1990904">
    <property type="term" value="C:ribonucleoprotein complex"/>
    <property type="evidence" value="ECO:0007669"/>
    <property type="project" value="UniProtKB-KW"/>
</dbReference>
<dbReference type="OMA" id="DYAYKAP"/>
<dbReference type="Gene3D" id="6.10.250.3440">
    <property type="match status" value="1"/>
</dbReference>
<dbReference type="Pfam" id="PF09812">
    <property type="entry name" value="MRP-L28"/>
    <property type="match status" value="1"/>
</dbReference>
<gene>
    <name evidence="9" type="primary">ABSGL_02210.1 scaffold 2846</name>
</gene>
<evidence type="ECO:0000256" key="5">
    <source>
        <dbReference type="ARBA" id="ARBA00023128"/>
    </source>
</evidence>
<evidence type="ECO:0000256" key="6">
    <source>
        <dbReference type="ARBA" id="ARBA00023274"/>
    </source>
</evidence>
<evidence type="ECO:0000256" key="7">
    <source>
        <dbReference type="ARBA" id="ARBA00035192"/>
    </source>
</evidence>
<reference evidence="9" key="1">
    <citation type="submission" date="2016-04" db="EMBL/GenBank/DDBJ databases">
        <authorList>
            <person name="Evans L.H."/>
            <person name="Alamgir A."/>
            <person name="Owens N."/>
            <person name="Weber N.D."/>
            <person name="Virtaneva K."/>
            <person name="Barbian K."/>
            <person name="Babar A."/>
            <person name="Rosenke K."/>
        </authorList>
    </citation>
    <scope>NUCLEOTIDE SEQUENCE [LARGE SCALE GENOMIC DNA]</scope>
    <source>
        <strain evidence="9">CBS 101.48</strain>
    </source>
</reference>
<accession>A0A168LHC4</accession>
<protein>
    <recommendedName>
        <fullName evidence="7">Large ribosomal subunit protein mL40</fullName>
    </recommendedName>
</protein>
<dbReference type="InterPro" id="IPR019192">
    <property type="entry name" value="Ribosomal_mL40"/>
</dbReference>
<keyword evidence="4" id="KW-0689">Ribosomal protein</keyword>
<dbReference type="GO" id="GO:0003735">
    <property type="term" value="F:structural constituent of ribosome"/>
    <property type="evidence" value="ECO:0007669"/>
    <property type="project" value="InterPro"/>
</dbReference>
<dbReference type="PANTHER" id="PTHR39150:SF1">
    <property type="entry name" value="LARGE RIBOSOMAL SUBUNIT PROTEIN ML40"/>
    <property type="match status" value="1"/>
</dbReference>
<evidence type="ECO:0000256" key="4">
    <source>
        <dbReference type="ARBA" id="ARBA00022980"/>
    </source>
</evidence>
<sequence length="154" mass="17775">MLPLARQQHSLRLLNSTKQVVRLVSTQPASTTTSHNTGDNRIETIRRVLFESPQRPATTTPLEGEALEQHNTIERAWKLHTMRERERKQRTLEKQFRSLHQAMSELEKTSDRLFKGAIVKSRHITYPKQAKIPTETPSAQGWDYAYKAPTDSTQ</sequence>
<keyword evidence="3" id="KW-0809">Transit peptide</keyword>
<keyword evidence="5" id="KW-0496">Mitochondrion</keyword>
<dbReference type="GO" id="GO:0005739">
    <property type="term" value="C:mitochondrion"/>
    <property type="evidence" value="ECO:0007669"/>
    <property type="project" value="UniProtKB-SubCell"/>
</dbReference>